<dbReference type="PROSITE" id="PS52016">
    <property type="entry name" value="TONB_DEPENDENT_REC_3"/>
    <property type="match status" value="1"/>
</dbReference>
<dbReference type="PANTHER" id="PTHR30069:SF53">
    <property type="entry name" value="COLICIN I RECEPTOR-RELATED"/>
    <property type="match status" value="1"/>
</dbReference>
<dbReference type="InterPro" id="IPR037066">
    <property type="entry name" value="Plug_dom_sf"/>
</dbReference>
<evidence type="ECO:0000256" key="4">
    <source>
        <dbReference type="ARBA" id="ARBA00022692"/>
    </source>
</evidence>
<evidence type="ECO:0000256" key="10">
    <source>
        <dbReference type="PROSITE-ProRule" id="PRU01360"/>
    </source>
</evidence>
<proteinExistence type="inferred from homology"/>
<keyword evidence="14" id="KW-0675">Receptor</keyword>
<organism evidence="14 15">
    <name type="scientific">Methylopila musalis</name>
    <dbReference type="NCBI Taxonomy" id="1134781"/>
    <lineage>
        <taxon>Bacteria</taxon>
        <taxon>Pseudomonadati</taxon>
        <taxon>Pseudomonadota</taxon>
        <taxon>Alphaproteobacteria</taxon>
        <taxon>Hyphomicrobiales</taxon>
        <taxon>Methylopilaceae</taxon>
        <taxon>Methylopila</taxon>
    </lineage>
</organism>
<keyword evidence="3 10" id="KW-1134">Transmembrane beta strand</keyword>
<feature type="domain" description="TonB-dependent receptor-like beta-barrel" evidence="12">
    <location>
        <begin position="266"/>
        <end position="647"/>
    </location>
</feature>
<evidence type="ECO:0000259" key="12">
    <source>
        <dbReference type="Pfam" id="PF00593"/>
    </source>
</evidence>
<evidence type="ECO:0000313" key="15">
    <source>
        <dbReference type="Proteomes" id="UP001597171"/>
    </source>
</evidence>
<dbReference type="InterPro" id="IPR012910">
    <property type="entry name" value="Plug_dom"/>
</dbReference>
<keyword evidence="9 10" id="KW-0998">Cell outer membrane</keyword>
<keyword evidence="8 10" id="KW-0472">Membrane</keyword>
<evidence type="ECO:0000256" key="6">
    <source>
        <dbReference type="ARBA" id="ARBA00023065"/>
    </source>
</evidence>
<evidence type="ECO:0000256" key="3">
    <source>
        <dbReference type="ARBA" id="ARBA00022452"/>
    </source>
</evidence>
<keyword evidence="5" id="KW-0732">Signal</keyword>
<dbReference type="InterPro" id="IPR039426">
    <property type="entry name" value="TonB-dep_rcpt-like"/>
</dbReference>
<keyword evidence="15" id="KW-1185">Reference proteome</keyword>
<dbReference type="SUPFAM" id="SSF56935">
    <property type="entry name" value="Porins"/>
    <property type="match status" value="1"/>
</dbReference>
<sequence>MLVPLLRDGGVAALSALTLSLVSPSFARAQHAPEAEPAASEALPELAVTANKVEGPKAAIGSAVSSLSREELETRQIRVVSDALRELPGVAVSRTGPVGALTQIRIRGSEGNQTLVLIDGIEMNDPGMSGEYDFANLLALEVERLDVLRGPQSALYGSDAAGGVVNIVTRRGDGKPSFRGQVEGGSFGTLNGSAAVSGGTEAYDYLFATQLFHADGISVAKKRDAWNAGFRDRDGYESGGALAKVSVRPSEMFELTGVARYTSFRADRDNFGAAQGFPYAAAVESGDYERGKQFFGRVQGKATLLDGAWDHVLGLSHTHQDRRNYEADDRRSSSTVGETVKLDYQTNYRFSTEGGLPASHVLTFGADTQRDHVVSKSKWQAPEFGGQGPVRRSITNTGVVGQYQLGLFQNLFVTGSVRHDFNERFRDETTYRLASAYTFDATKTKLRASFGTGVKNPTILELFGFYGNYVGNAALSPEKTRGWDIGVDQPFWDDRVTVEATYFRQRVSDLISSRSSQTPSGAYVTTPINLDGTSRIKGVELGVTLRPIDGLSVRAAYTYSDGEDPTGVELVRRPRNVGNLNVNYAFLDDRANVNLGVIYNGKQKDYAFDAVTYARTLRPLKAYTLVNLGAAYKIHPNAEVYGRVENLFDRRYEEVFTYNAPGRAAYGGVKVSF</sequence>
<keyword evidence="2 10" id="KW-0813">Transport</keyword>
<evidence type="ECO:0000256" key="5">
    <source>
        <dbReference type="ARBA" id="ARBA00022729"/>
    </source>
</evidence>
<dbReference type="CDD" id="cd01347">
    <property type="entry name" value="ligand_gated_channel"/>
    <property type="match status" value="1"/>
</dbReference>
<evidence type="ECO:0000256" key="8">
    <source>
        <dbReference type="ARBA" id="ARBA00023136"/>
    </source>
</evidence>
<comment type="subcellular location">
    <subcellularLocation>
        <location evidence="1 10">Cell outer membrane</location>
        <topology evidence="1 10">Multi-pass membrane protein</topology>
    </subcellularLocation>
</comment>
<dbReference type="Proteomes" id="UP001597171">
    <property type="component" value="Unassembled WGS sequence"/>
</dbReference>
<accession>A0ABW3Z9N2</accession>
<dbReference type="InterPro" id="IPR000531">
    <property type="entry name" value="Beta-barrel_TonB"/>
</dbReference>
<reference evidence="15" key="1">
    <citation type="journal article" date="2019" name="Int. J. Syst. Evol. Microbiol.">
        <title>The Global Catalogue of Microorganisms (GCM) 10K type strain sequencing project: providing services to taxonomists for standard genome sequencing and annotation.</title>
        <authorList>
            <consortium name="The Broad Institute Genomics Platform"/>
            <consortium name="The Broad Institute Genome Sequencing Center for Infectious Disease"/>
            <person name="Wu L."/>
            <person name="Ma J."/>
        </authorList>
    </citation>
    <scope>NUCLEOTIDE SEQUENCE [LARGE SCALE GENOMIC DNA]</scope>
    <source>
        <strain evidence="15">CCUG 61696</strain>
    </source>
</reference>
<dbReference type="EMBL" id="JBHTMX010000153">
    <property type="protein sequence ID" value="MFD1333012.1"/>
    <property type="molecule type" value="Genomic_DNA"/>
</dbReference>
<dbReference type="InterPro" id="IPR036942">
    <property type="entry name" value="Beta-barrel_TonB_sf"/>
</dbReference>
<dbReference type="PANTHER" id="PTHR30069">
    <property type="entry name" value="TONB-DEPENDENT OUTER MEMBRANE RECEPTOR"/>
    <property type="match status" value="1"/>
</dbReference>
<evidence type="ECO:0000256" key="1">
    <source>
        <dbReference type="ARBA" id="ARBA00004571"/>
    </source>
</evidence>
<dbReference type="Pfam" id="PF07715">
    <property type="entry name" value="Plug"/>
    <property type="match status" value="1"/>
</dbReference>
<evidence type="ECO:0000256" key="2">
    <source>
        <dbReference type="ARBA" id="ARBA00022448"/>
    </source>
</evidence>
<gene>
    <name evidence="14" type="ORF">ACFQ4O_13485</name>
</gene>
<keyword evidence="6" id="KW-0406">Ion transport</keyword>
<feature type="domain" description="TonB-dependent receptor plug" evidence="13">
    <location>
        <begin position="58"/>
        <end position="164"/>
    </location>
</feature>
<evidence type="ECO:0000313" key="14">
    <source>
        <dbReference type="EMBL" id="MFD1333012.1"/>
    </source>
</evidence>
<evidence type="ECO:0000256" key="11">
    <source>
        <dbReference type="RuleBase" id="RU003357"/>
    </source>
</evidence>
<comment type="similarity">
    <text evidence="10 11">Belongs to the TonB-dependent receptor family.</text>
</comment>
<keyword evidence="4 10" id="KW-0812">Transmembrane</keyword>
<dbReference type="RefSeq" id="WP_378776213.1">
    <property type="nucleotide sequence ID" value="NZ_JBHTMX010000153.1"/>
</dbReference>
<keyword evidence="7 11" id="KW-0798">TonB box</keyword>
<name>A0ABW3Z9N2_9HYPH</name>
<evidence type="ECO:0000256" key="9">
    <source>
        <dbReference type="ARBA" id="ARBA00023237"/>
    </source>
</evidence>
<evidence type="ECO:0000259" key="13">
    <source>
        <dbReference type="Pfam" id="PF07715"/>
    </source>
</evidence>
<protein>
    <submittedName>
        <fullName evidence="14">TonB-dependent receptor plug domain-containing protein</fullName>
    </submittedName>
</protein>
<comment type="caution">
    <text evidence="14">The sequence shown here is derived from an EMBL/GenBank/DDBJ whole genome shotgun (WGS) entry which is preliminary data.</text>
</comment>
<dbReference type="Gene3D" id="2.40.170.20">
    <property type="entry name" value="TonB-dependent receptor, beta-barrel domain"/>
    <property type="match status" value="1"/>
</dbReference>
<dbReference type="Gene3D" id="2.170.130.10">
    <property type="entry name" value="TonB-dependent receptor, plug domain"/>
    <property type="match status" value="1"/>
</dbReference>
<dbReference type="Pfam" id="PF00593">
    <property type="entry name" value="TonB_dep_Rec_b-barrel"/>
    <property type="match status" value="1"/>
</dbReference>
<evidence type="ECO:0000256" key="7">
    <source>
        <dbReference type="ARBA" id="ARBA00023077"/>
    </source>
</evidence>